<feature type="transmembrane region" description="Helical" evidence="1">
    <location>
        <begin position="87"/>
        <end position="108"/>
    </location>
</feature>
<dbReference type="EMBL" id="CP034550">
    <property type="protein sequence ID" value="QFZ16888.1"/>
    <property type="molecule type" value="Genomic_DNA"/>
</dbReference>
<dbReference type="RefSeq" id="WP_153277878.1">
    <property type="nucleotide sequence ID" value="NZ_CP034550.1"/>
</dbReference>
<proteinExistence type="predicted"/>
<evidence type="ECO:0000256" key="1">
    <source>
        <dbReference type="SAM" id="Phobius"/>
    </source>
</evidence>
<dbReference type="Proteomes" id="UP000325787">
    <property type="component" value="Chromosome"/>
</dbReference>
<feature type="transmembrane region" description="Helical" evidence="1">
    <location>
        <begin position="45"/>
        <end position="67"/>
    </location>
</feature>
<keyword evidence="1" id="KW-0472">Membrane</keyword>
<sequence length="233" mass="25819">MPQTLGALLSFLALVAPGIVFELLRERRRAGYQETPFREASRVALGSLVFTLLSCGLLVAANALLRADVLVDLDRLVAGGAAYARANLFPITFSVVSELALACALATLTDLLLARRRREVNSVDQQTAWRQVFRRDRPPNTLPWVHVQLTDGTSFFGFLRSHTTSGVQEERELVLQGTGMVYAGKAPNGSDEHVEDVIGERWARVVIPATQIRYLRVQYRDRATGALVDTRTR</sequence>
<name>A0A5Q0GSD9_SACSY</name>
<accession>A0A5Q0GSD9</accession>
<dbReference type="KEGG" id="ssyi:EKG83_04860"/>
<keyword evidence="1" id="KW-1133">Transmembrane helix</keyword>
<dbReference type="AlphaFoldDB" id="A0A5Q0GSD9"/>
<protein>
    <submittedName>
        <fullName evidence="2">Uncharacterized protein</fullName>
    </submittedName>
</protein>
<evidence type="ECO:0000313" key="3">
    <source>
        <dbReference type="Proteomes" id="UP000325787"/>
    </source>
</evidence>
<dbReference type="OrthoDB" id="3619694at2"/>
<gene>
    <name evidence="2" type="ORF">EKG83_04860</name>
</gene>
<reference evidence="3" key="1">
    <citation type="journal article" date="2021" name="Curr. Microbiol.">
        <title>Complete genome of nocamycin-producing strain Saccharothrix syringae NRRL B-16468 reveals the biosynthetic potential for secondary metabolites.</title>
        <authorList>
            <person name="Mo X."/>
            <person name="Yang S."/>
        </authorList>
    </citation>
    <scope>NUCLEOTIDE SEQUENCE [LARGE SCALE GENOMIC DNA]</scope>
    <source>
        <strain evidence="3">ATCC 51364 / DSM 43886 / JCM 6844 / KCTC 9398 / NBRC 14523 / NRRL B-16468 / INA 2240</strain>
    </source>
</reference>
<dbReference type="InterPro" id="IPR045919">
    <property type="entry name" value="DUF6338"/>
</dbReference>
<evidence type="ECO:0000313" key="2">
    <source>
        <dbReference type="EMBL" id="QFZ16888.1"/>
    </source>
</evidence>
<organism evidence="2 3">
    <name type="scientific">Saccharothrix syringae</name>
    <name type="common">Nocardiopsis syringae</name>
    <dbReference type="NCBI Taxonomy" id="103733"/>
    <lineage>
        <taxon>Bacteria</taxon>
        <taxon>Bacillati</taxon>
        <taxon>Actinomycetota</taxon>
        <taxon>Actinomycetes</taxon>
        <taxon>Pseudonocardiales</taxon>
        <taxon>Pseudonocardiaceae</taxon>
        <taxon>Saccharothrix</taxon>
    </lineage>
</organism>
<keyword evidence="3" id="KW-1185">Reference proteome</keyword>
<dbReference type="Pfam" id="PF19865">
    <property type="entry name" value="DUF6338"/>
    <property type="match status" value="1"/>
</dbReference>
<feature type="transmembrane region" description="Helical" evidence="1">
    <location>
        <begin position="6"/>
        <end position="24"/>
    </location>
</feature>
<keyword evidence="1" id="KW-0812">Transmembrane</keyword>